<comment type="caution">
    <text evidence="2">The sequence shown here is derived from an EMBL/GenBank/DDBJ whole genome shotgun (WGS) entry which is preliminary data.</text>
</comment>
<proteinExistence type="predicted"/>
<sequence length="70" mass="7311">MNIGDPYAFDLGDAAWHTSSFSNGGEHCVEVAGLPGGMAVRDSKDPAKGTLRCPALQWGAFCRAVNDGTL</sequence>
<keyword evidence="3" id="KW-1185">Reference proteome</keyword>
<dbReference type="RefSeq" id="WP_375063041.1">
    <property type="nucleotide sequence ID" value="NZ_JBHGBT010000009.1"/>
</dbReference>
<accession>A0ABV4ZMX6</accession>
<evidence type="ECO:0000313" key="2">
    <source>
        <dbReference type="EMBL" id="MFB4195115.1"/>
    </source>
</evidence>
<gene>
    <name evidence="2" type="ORF">ACE11A_12215</name>
</gene>
<feature type="domain" description="DUF397" evidence="1">
    <location>
        <begin position="14"/>
        <end position="65"/>
    </location>
</feature>
<protein>
    <submittedName>
        <fullName evidence="2">DUF397 domain-containing protein</fullName>
    </submittedName>
</protein>
<organism evidence="2 3">
    <name type="scientific">Streptomyces carpaticus</name>
    <dbReference type="NCBI Taxonomy" id="285558"/>
    <lineage>
        <taxon>Bacteria</taxon>
        <taxon>Bacillati</taxon>
        <taxon>Actinomycetota</taxon>
        <taxon>Actinomycetes</taxon>
        <taxon>Kitasatosporales</taxon>
        <taxon>Streptomycetaceae</taxon>
        <taxon>Streptomyces</taxon>
    </lineage>
</organism>
<dbReference type="Proteomes" id="UP001577267">
    <property type="component" value="Unassembled WGS sequence"/>
</dbReference>
<evidence type="ECO:0000259" key="1">
    <source>
        <dbReference type="Pfam" id="PF04149"/>
    </source>
</evidence>
<dbReference type="Pfam" id="PF04149">
    <property type="entry name" value="DUF397"/>
    <property type="match status" value="1"/>
</dbReference>
<dbReference type="InterPro" id="IPR007278">
    <property type="entry name" value="DUF397"/>
</dbReference>
<name>A0ABV4ZMX6_9ACTN</name>
<reference evidence="2 3" key="1">
    <citation type="submission" date="2024-09" db="EMBL/GenBank/DDBJ databases">
        <title>Draft genome sequence of multifaceted antimicrobials producing Streptomyces sp. strain FH1.</title>
        <authorList>
            <person name="Hassan F."/>
            <person name="Ali H."/>
            <person name="Hassan N."/>
            <person name="Nawaz A."/>
        </authorList>
    </citation>
    <scope>NUCLEOTIDE SEQUENCE [LARGE SCALE GENOMIC DNA]</scope>
    <source>
        <strain evidence="2 3">FH1</strain>
    </source>
</reference>
<dbReference type="EMBL" id="JBHGBT010000009">
    <property type="protein sequence ID" value="MFB4195115.1"/>
    <property type="molecule type" value="Genomic_DNA"/>
</dbReference>
<evidence type="ECO:0000313" key="3">
    <source>
        <dbReference type="Proteomes" id="UP001577267"/>
    </source>
</evidence>